<dbReference type="GO" id="GO:0000122">
    <property type="term" value="P:negative regulation of transcription by RNA polymerase II"/>
    <property type="evidence" value="ECO:0007669"/>
    <property type="project" value="TreeGrafter"/>
</dbReference>
<feature type="region of interest" description="Disordered" evidence="9">
    <location>
        <begin position="516"/>
        <end position="597"/>
    </location>
</feature>
<dbReference type="OrthoDB" id="515401at2759"/>
<feature type="compositionally biased region" description="Basic residues" evidence="9">
    <location>
        <begin position="936"/>
        <end position="953"/>
    </location>
</feature>
<keyword evidence="3 8" id="KW-0863">Zinc-finger</keyword>
<keyword evidence="6" id="KW-0804">Transcription</keyword>
<name>A0A9P6RB40_9FUNG</name>
<evidence type="ECO:0000256" key="4">
    <source>
        <dbReference type="ARBA" id="ARBA00022833"/>
    </source>
</evidence>
<evidence type="ECO:0000313" key="12">
    <source>
        <dbReference type="Proteomes" id="UP000738325"/>
    </source>
</evidence>
<dbReference type="SMART" id="SM00401">
    <property type="entry name" value="ZnF_GATA"/>
    <property type="match status" value="2"/>
</dbReference>
<keyword evidence="4" id="KW-0862">Zinc</keyword>
<feature type="compositionally biased region" description="Polar residues" evidence="9">
    <location>
        <begin position="1078"/>
        <end position="1087"/>
    </location>
</feature>
<feature type="compositionally biased region" description="Pro residues" evidence="9">
    <location>
        <begin position="906"/>
        <end position="931"/>
    </location>
</feature>
<evidence type="ECO:0000256" key="3">
    <source>
        <dbReference type="ARBA" id="ARBA00022771"/>
    </source>
</evidence>
<gene>
    <name evidence="11" type="primary">CIR1_3</name>
    <name evidence="11" type="ORF">BGZ99_006968</name>
</gene>
<dbReference type="EMBL" id="JAAAIP010000489">
    <property type="protein sequence ID" value="KAG0316255.1"/>
    <property type="molecule type" value="Genomic_DNA"/>
</dbReference>
<evidence type="ECO:0000256" key="1">
    <source>
        <dbReference type="ARBA" id="ARBA00004123"/>
    </source>
</evidence>
<evidence type="ECO:0000313" key="11">
    <source>
        <dbReference type="EMBL" id="KAG0316255.1"/>
    </source>
</evidence>
<keyword evidence="7" id="KW-0539">Nucleus</keyword>
<dbReference type="GO" id="GO:0045944">
    <property type="term" value="P:positive regulation of transcription by RNA polymerase II"/>
    <property type="evidence" value="ECO:0007669"/>
    <property type="project" value="TreeGrafter"/>
</dbReference>
<evidence type="ECO:0000256" key="7">
    <source>
        <dbReference type="ARBA" id="ARBA00023242"/>
    </source>
</evidence>
<feature type="region of interest" description="Disordered" evidence="9">
    <location>
        <begin position="710"/>
        <end position="1209"/>
    </location>
</feature>
<dbReference type="PANTHER" id="PTHR10071:SF335">
    <property type="entry name" value="IRON-SENSING TRANSCRIPTIONAL REPRESSOR-RELATED"/>
    <property type="match status" value="1"/>
</dbReference>
<feature type="compositionally biased region" description="Polar residues" evidence="9">
    <location>
        <begin position="1337"/>
        <end position="1346"/>
    </location>
</feature>
<feature type="compositionally biased region" description="Low complexity" evidence="9">
    <location>
        <begin position="990"/>
        <end position="1003"/>
    </location>
</feature>
<dbReference type="InterPro" id="IPR039355">
    <property type="entry name" value="Transcription_factor_GATA"/>
</dbReference>
<feature type="compositionally biased region" description="Low complexity" evidence="9">
    <location>
        <begin position="230"/>
        <end position="248"/>
    </location>
</feature>
<comment type="subcellular location">
    <subcellularLocation>
        <location evidence="1">Nucleus</location>
    </subcellularLocation>
</comment>
<feature type="compositionally biased region" description="Low complexity" evidence="9">
    <location>
        <begin position="178"/>
        <end position="193"/>
    </location>
</feature>
<protein>
    <submittedName>
        <fullName evidence="11">Electron transfer flavoprotein subunit</fullName>
    </submittedName>
</protein>
<feature type="compositionally biased region" description="Basic and acidic residues" evidence="9">
    <location>
        <begin position="1107"/>
        <end position="1116"/>
    </location>
</feature>
<dbReference type="CDD" id="cd00202">
    <property type="entry name" value="ZnF_GATA"/>
    <property type="match status" value="2"/>
</dbReference>
<evidence type="ECO:0000256" key="2">
    <source>
        <dbReference type="ARBA" id="ARBA00022723"/>
    </source>
</evidence>
<feature type="compositionally biased region" description="Low complexity" evidence="9">
    <location>
        <begin position="1347"/>
        <end position="1370"/>
    </location>
</feature>
<feature type="region of interest" description="Disordered" evidence="9">
    <location>
        <begin position="300"/>
        <end position="327"/>
    </location>
</feature>
<feature type="compositionally biased region" description="Basic residues" evidence="9">
    <location>
        <begin position="1165"/>
        <end position="1176"/>
    </location>
</feature>
<feature type="region of interest" description="Disordered" evidence="9">
    <location>
        <begin position="1334"/>
        <end position="1386"/>
    </location>
</feature>
<feature type="compositionally biased region" description="Pro residues" evidence="9">
    <location>
        <begin position="1273"/>
        <end position="1289"/>
    </location>
</feature>
<feature type="compositionally biased region" description="Pro residues" evidence="9">
    <location>
        <begin position="1010"/>
        <end position="1020"/>
    </location>
</feature>
<dbReference type="PROSITE" id="PS50114">
    <property type="entry name" value="GATA_ZN_FINGER_2"/>
    <property type="match status" value="2"/>
</dbReference>
<feature type="compositionally biased region" description="Low complexity" evidence="9">
    <location>
        <begin position="384"/>
        <end position="394"/>
    </location>
</feature>
<feature type="compositionally biased region" description="Low complexity" evidence="9">
    <location>
        <begin position="715"/>
        <end position="745"/>
    </location>
</feature>
<feature type="compositionally biased region" description="Polar residues" evidence="9">
    <location>
        <begin position="445"/>
        <end position="457"/>
    </location>
</feature>
<keyword evidence="2" id="KW-0479">Metal-binding</keyword>
<feature type="region of interest" description="Disordered" evidence="9">
    <location>
        <begin position="1"/>
        <end position="72"/>
    </location>
</feature>
<feature type="compositionally biased region" description="Low complexity" evidence="9">
    <location>
        <begin position="205"/>
        <end position="214"/>
    </location>
</feature>
<dbReference type="InterPro" id="IPR000679">
    <property type="entry name" value="Znf_GATA"/>
</dbReference>
<proteinExistence type="predicted"/>
<feature type="compositionally biased region" description="Pro residues" evidence="9">
    <location>
        <begin position="1371"/>
        <end position="1386"/>
    </location>
</feature>
<feature type="region of interest" description="Disordered" evidence="9">
    <location>
        <begin position="381"/>
        <end position="465"/>
    </location>
</feature>
<evidence type="ECO:0000256" key="9">
    <source>
        <dbReference type="SAM" id="MobiDB-lite"/>
    </source>
</evidence>
<feature type="compositionally biased region" description="Polar residues" evidence="9">
    <location>
        <begin position="395"/>
        <end position="406"/>
    </location>
</feature>
<feature type="compositionally biased region" description="Low complexity" evidence="9">
    <location>
        <begin position="1134"/>
        <end position="1157"/>
    </location>
</feature>
<dbReference type="GO" id="GO:0000981">
    <property type="term" value="F:DNA-binding transcription factor activity, RNA polymerase II-specific"/>
    <property type="evidence" value="ECO:0007669"/>
    <property type="project" value="TreeGrafter"/>
</dbReference>
<evidence type="ECO:0000256" key="8">
    <source>
        <dbReference type="PROSITE-ProRule" id="PRU00094"/>
    </source>
</evidence>
<comment type="caution">
    <text evidence="11">The sequence shown here is derived from an EMBL/GenBank/DDBJ whole genome shotgun (WGS) entry which is preliminary data.</text>
</comment>
<feature type="domain" description="GATA-type" evidence="10">
    <location>
        <begin position="648"/>
        <end position="701"/>
    </location>
</feature>
<feature type="compositionally biased region" description="Pro residues" evidence="9">
    <location>
        <begin position="194"/>
        <end position="204"/>
    </location>
</feature>
<feature type="compositionally biased region" description="Low complexity" evidence="9">
    <location>
        <begin position="582"/>
        <end position="597"/>
    </location>
</feature>
<dbReference type="GO" id="GO:0008270">
    <property type="term" value="F:zinc ion binding"/>
    <property type="evidence" value="ECO:0007669"/>
    <property type="project" value="UniProtKB-KW"/>
</dbReference>
<dbReference type="PANTHER" id="PTHR10071">
    <property type="entry name" value="TRANSCRIPTION FACTOR GATA FAMILY MEMBER"/>
    <property type="match status" value="1"/>
</dbReference>
<dbReference type="SUPFAM" id="SSF57716">
    <property type="entry name" value="Glucocorticoid receptor-like (DNA-binding domain)"/>
    <property type="match status" value="2"/>
</dbReference>
<feature type="region of interest" description="Disordered" evidence="9">
    <location>
        <begin position="1248"/>
        <end position="1297"/>
    </location>
</feature>
<feature type="compositionally biased region" description="Low complexity" evidence="9">
    <location>
        <begin position="1021"/>
        <end position="1040"/>
    </location>
</feature>
<feature type="domain" description="GATA-type" evidence="10">
    <location>
        <begin position="465"/>
        <end position="518"/>
    </location>
</feature>
<evidence type="ECO:0000259" key="10">
    <source>
        <dbReference type="PROSITE" id="PS50114"/>
    </source>
</evidence>
<keyword evidence="12" id="KW-1185">Reference proteome</keyword>
<dbReference type="PROSITE" id="PS00344">
    <property type="entry name" value="GATA_ZN_FINGER_1"/>
    <property type="match status" value="2"/>
</dbReference>
<evidence type="ECO:0000256" key="6">
    <source>
        <dbReference type="ARBA" id="ARBA00023163"/>
    </source>
</evidence>
<evidence type="ECO:0000256" key="5">
    <source>
        <dbReference type="ARBA" id="ARBA00023015"/>
    </source>
</evidence>
<keyword evidence="5" id="KW-0805">Transcription regulation</keyword>
<feature type="compositionally biased region" description="Basic and acidic residues" evidence="9">
    <location>
        <begin position="310"/>
        <end position="320"/>
    </location>
</feature>
<dbReference type="Gene3D" id="3.30.50.10">
    <property type="entry name" value="Erythroid Transcription Factor GATA-1, subunit A"/>
    <property type="match status" value="2"/>
</dbReference>
<feature type="compositionally biased region" description="Low complexity" evidence="9">
    <location>
        <begin position="537"/>
        <end position="564"/>
    </location>
</feature>
<sequence length="1386" mass="146191">MSLAEAAPVVAAASPAPSVSPPSDTGATSLKSSQDDQQQCTSTSTSTSTAPVPASASASSSPSTTSLSVSVSLSAATLSTPSPIITTASELARKGDAPPRQSQHSRKPVAPVARQESEQDTHMIARTPSPPPAVVAPLSPSPSISLASPTPSSAMSPIKAEPTAAVTIMSHSDAKAGPPLSSPTTTTSSSSSAPPAPTPAPLSPSPSSLTTASSILTVDKGHPIPTSNALSSSLKTRLSTSAPLSSLASVTPSTIISPKVYPSFNLGPQASLASFSKGDLTHRPLGGSTYSNAYPTPASKHGDIGIGSPKAHDAMYKGRDSDDEYEDEYEEVEEEEEYEVIDDEDMMSSDVGLGPEADMEMMAQEHHEHAWSRPDEQDADMADVSVGSSSPGPSRQDSVHATSMPTPSKKRLASPGSPSTVGSGDGRNVGSMVKTPSPRLVPQTMDASESDQASTLTIKKEARPGVTATSCANCGTTTTPLWRRASDGQTICNACGLYFKARNLTRPPWLKRNMGLKKGDPAALNTDDVDDPASRNAFAGAGTSTSTRTTLDSASASTSSAGSGVMEVAATDKDKATDDTTTRPTQSSSSTASSAAASTAMASASTLTADTKSKEGDVGTCLGDGNCNGTGGTHTCSGCPTHNQQQTSRQHLVCANCSTTTTPLWRRDSGGNTICNACGLYYKLHNVHRPVTMKRAVIKRRKRVNVMANSPPLPAHQLQRQQQHPQQLQQQQQQMHHQAPPQYHQRLQYPKPLQRPRTPPLVAPMEQASHDGQGDMGSNSAKRRRLQSSTSGRGAPVMEDYILPKRPSNGGHPEWSRRDQGPGGYRRSMSPIENIGNGDHGHHLANSPHNQGPPYGQQPSRHQDVHGHMMDYNPSHPGPPRYVLNVHPGQGQYHSTPSMSMSRYPMHPPPPHSRAHAPPPPVHPSQHPPPQQQHQQHPHAHPPPHSQSQHHMHQQAYAHSPHASRDMDESMHATSQNASGWNQRLPGYATVSSSSSNTRLSSTGIVHSSGPPPPNSPPLYPRYSQGGPQPPYHHQQYRGQGSSQVGHDYHPSEPSQLQAQAPPPPQGGHHYGSGSSPTQGSIPQANSGYEAPYHHPPQMVNPGVNEGHLDRERERVVSGGGAGGPTHLPPISIPHPSHQGHHPSLPRSNDLLHQQEQGPPPPPLPHHHQYGQHRRQPSSPPVPMNGVAIGAPGGHPTPPAAPSSSLPNNADALQQTRQDLQLQMSHLSMLLGRAAAVLNGLDQALDPHHAGAAGSPPVPHSIHESGSPISHGYPPPPPHGHGHGHPPPAQQAGTSASLTNDVTTNSALASLMALSASGGPGRPGATVRHDEREMQHLQPQQSMPLYSNQPPNQQQQQPSQPSHHGSAPSPSRYPPSYPSYPLPRRS</sequence>
<feature type="compositionally biased region" description="Low complexity" evidence="9">
    <location>
        <begin position="135"/>
        <end position="154"/>
    </location>
</feature>
<feature type="compositionally biased region" description="Low complexity" evidence="9">
    <location>
        <begin position="1"/>
        <end position="23"/>
    </location>
</feature>
<dbReference type="FunFam" id="3.30.50.10:FF:000007">
    <property type="entry name" value="Nitrogen regulatory AreA, N-terminal"/>
    <property type="match status" value="1"/>
</dbReference>
<dbReference type="PRINTS" id="PR00619">
    <property type="entry name" value="GATAZNFINGER"/>
</dbReference>
<feature type="compositionally biased region" description="Polar residues" evidence="9">
    <location>
        <begin position="972"/>
        <end position="982"/>
    </location>
</feature>
<dbReference type="GO" id="GO:0005634">
    <property type="term" value="C:nucleus"/>
    <property type="evidence" value="ECO:0007669"/>
    <property type="project" value="UniProtKB-SubCell"/>
</dbReference>
<dbReference type="Pfam" id="PF00320">
    <property type="entry name" value="GATA"/>
    <property type="match status" value="2"/>
</dbReference>
<reference evidence="11" key="1">
    <citation type="journal article" date="2020" name="Fungal Divers.">
        <title>Resolving the Mortierellaceae phylogeny through synthesis of multi-gene phylogenetics and phylogenomics.</title>
        <authorList>
            <person name="Vandepol N."/>
            <person name="Liber J."/>
            <person name="Desiro A."/>
            <person name="Na H."/>
            <person name="Kennedy M."/>
            <person name="Barry K."/>
            <person name="Grigoriev I.V."/>
            <person name="Miller A.N."/>
            <person name="O'Donnell K."/>
            <person name="Stajich J.E."/>
            <person name="Bonito G."/>
        </authorList>
    </citation>
    <scope>NUCLEOTIDE SEQUENCE</scope>
    <source>
        <strain evidence="11">REB-010B</strain>
    </source>
</reference>
<feature type="compositionally biased region" description="Low complexity" evidence="9">
    <location>
        <begin position="41"/>
        <end position="72"/>
    </location>
</feature>
<organism evidence="11 12">
    <name type="scientific">Dissophora globulifera</name>
    <dbReference type="NCBI Taxonomy" id="979702"/>
    <lineage>
        <taxon>Eukaryota</taxon>
        <taxon>Fungi</taxon>
        <taxon>Fungi incertae sedis</taxon>
        <taxon>Mucoromycota</taxon>
        <taxon>Mortierellomycotina</taxon>
        <taxon>Mortierellomycetes</taxon>
        <taxon>Mortierellales</taxon>
        <taxon>Mortierellaceae</taxon>
        <taxon>Dissophora</taxon>
    </lineage>
</organism>
<dbReference type="GO" id="GO:0000978">
    <property type="term" value="F:RNA polymerase II cis-regulatory region sequence-specific DNA binding"/>
    <property type="evidence" value="ECO:0007669"/>
    <property type="project" value="TreeGrafter"/>
</dbReference>
<feature type="region of interest" description="Disordered" evidence="9">
    <location>
        <begin position="89"/>
        <end position="248"/>
    </location>
</feature>
<feature type="compositionally biased region" description="Polar residues" evidence="9">
    <location>
        <begin position="25"/>
        <end position="40"/>
    </location>
</feature>
<dbReference type="InterPro" id="IPR013088">
    <property type="entry name" value="Znf_NHR/GATA"/>
</dbReference>
<feature type="compositionally biased region" description="Basic and acidic residues" evidence="9">
    <location>
        <begin position="570"/>
        <end position="581"/>
    </location>
</feature>
<accession>A0A9P6RB40</accession>
<dbReference type="Proteomes" id="UP000738325">
    <property type="component" value="Unassembled WGS sequence"/>
</dbReference>